<keyword evidence="2" id="KW-1185">Reference proteome</keyword>
<gene>
    <name evidence="1" type="ORF">SAMN05421594_2048</name>
</gene>
<dbReference type="Proteomes" id="UP000198769">
    <property type="component" value="Unassembled WGS sequence"/>
</dbReference>
<sequence>MEAERKVGKLFEVRNAFTIGQPLIIKPISASSLRILASYPFIFYCLPRIHLFLINNSLFAVYFNLNEKNYDKYQFLIKNIYTSASLECCLL</sequence>
<dbReference type="EMBL" id="FOVD01000002">
    <property type="protein sequence ID" value="SFN28467.1"/>
    <property type="molecule type" value="Genomic_DNA"/>
</dbReference>
<name>A0A1I4XRQ8_CHROL</name>
<evidence type="ECO:0000313" key="2">
    <source>
        <dbReference type="Proteomes" id="UP000198769"/>
    </source>
</evidence>
<protein>
    <submittedName>
        <fullName evidence="1">Uncharacterized protein</fullName>
    </submittedName>
</protein>
<accession>A0A1I4XRQ8</accession>
<proteinExistence type="predicted"/>
<reference evidence="2" key="1">
    <citation type="submission" date="2016-10" db="EMBL/GenBank/DDBJ databases">
        <authorList>
            <person name="Varghese N."/>
            <person name="Submissions S."/>
        </authorList>
    </citation>
    <scope>NUCLEOTIDE SEQUENCE [LARGE SCALE GENOMIC DNA]</scope>
    <source>
        <strain evidence="2">DSM 25575</strain>
    </source>
</reference>
<dbReference type="AlphaFoldDB" id="A0A1I4XRQ8"/>
<evidence type="ECO:0000313" key="1">
    <source>
        <dbReference type="EMBL" id="SFN28467.1"/>
    </source>
</evidence>
<organism evidence="1 2">
    <name type="scientific">Chryseobacterium oleae</name>
    <dbReference type="NCBI Taxonomy" id="491207"/>
    <lineage>
        <taxon>Bacteria</taxon>
        <taxon>Pseudomonadati</taxon>
        <taxon>Bacteroidota</taxon>
        <taxon>Flavobacteriia</taxon>
        <taxon>Flavobacteriales</taxon>
        <taxon>Weeksellaceae</taxon>
        <taxon>Chryseobacterium group</taxon>
        <taxon>Chryseobacterium</taxon>
    </lineage>
</organism>